<dbReference type="InterPro" id="IPR004354">
    <property type="entry name" value="Meiotic_Rec114"/>
</dbReference>
<sequence length="472" mass="52007">MLIIDLIWIARTADLAPKAPQIFEWEYVKDDIRFVLETQGLGSFSSEVLRVYCRSQILYDIPLQNLIDQGKRLWISLRNSGAEVRAEQLPASAKAKYPSIALRYELPVEGKIRRLQFKFASPSDYDQVLNHLLELGLQIEQVPSKDPPRTERVSCPPSKLTEISKRPSTTASLSRLPHPSPLLESRPISAQSVAPIVRPSSPPKTSFAASSISVDGNAFTSSSTSHHDTFVSRPDSPAILLNQVNGLPPRRELPFQRPESAPKSHGSDNSRPSSRASTATMAPPPIPRSQTTFATALPPLPKPTILSSSPSLSRHIMGEPTRTSSTKFPDNKRADDRTKTKRPRTGPSTMTEQDGLLFTGSDNIRPPSSGSSVIFNRPPSATSGRQRSIDPPNRLSTPLSSDHAEQYYHKPRDSSDNSTNHATSLATYASQPDEDRKTNLNCVLLQYLEDPSFLTLLEDVETAWARIAPGHG</sequence>
<dbReference type="Proteomes" id="UP001152607">
    <property type="component" value="Unassembled WGS sequence"/>
</dbReference>
<feature type="compositionally biased region" description="Polar residues" evidence="1">
    <location>
        <begin position="360"/>
        <end position="386"/>
    </location>
</feature>
<feature type="compositionally biased region" description="Basic and acidic residues" evidence="1">
    <location>
        <begin position="249"/>
        <end position="268"/>
    </location>
</feature>
<comment type="caution">
    <text evidence="2">The sequence shown here is derived from an EMBL/GenBank/DDBJ whole genome shotgun (WGS) entry which is preliminary data.</text>
</comment>
<evidence type="ECO:0000313" key="3">
    <source>
        <dbReference type="Proteomes" id="UP001152607"/>
    </source>
</evidence>
<dbReference type="GO" id="GO:0007131">
    <property type="term" value="P:reciprocal meiotic recombination"/>
    <property type="evidence" value="ECO:0007669"/>
    <property type="project" value="InterPro"/>
</dbReference>
<dbReference type="AlphaFoldDB" id="A0A9W4XMC5"/>
<name>A0A9W4XMC5_9PLEO</name>
<reference evidence="2" key="1">
    <citation type="submission" date="2023-01" db="EMBL/GenBank/DDBJ databases">
        <authorList>
            <person name="Van Ghelder C."/>
            <person name="Rancurel C."/>
        </authorList>
    </citation>
    <scope>NUCLEOTIDE SEQUENCE</scope>
    <source>
        <strain evidence="2">CNCM I-4278</strain>
    </source>
</reference>
<organism evidence="2 3">
    <name type="scientific">Periconia digitata</name>
    <dbReference type="NCBI Taxonomy" id="1303443"/>
    <lineage>
        <taxon>Eukaryota</taxon>
        <taxon>Fungi</taxon>
        <taxon>Dikarya</taxon>
        <taxon>Ascomycota</taxon>
        <taxon>Pezizomycotina</taxon>
        <taxon>Dothideomycetes</taxon>
        <taxon>Pleosporomycetidae</taxon>
        <taxon>Pleosporales</taxon>
        <taxon>Massarineae</taxon>
        <taxon>Periconiaceae</taxon>
        <taxon>Periconia</taxon>
    </lineage>
</organism>
<feature type="compositionally biased region" description="Basic and acidic residues" evidence="1">
    <location>
        <begin position="329"/>
        <end position="338"/>
    </location>
</feature>
<accession>A0A9W4XMC5</accession>
<dbReference type="OrthoDB" id="5360255at2759"/>
<proteinExistence type="predicted"/>
<feature type="region of interest" description="Disordered" evidence="1">
    <location>
        <begin position="247"/>
        <end position="402"/>
    </location>
</feature>
<dbReference type="EMBL" id="CAOQHR010000002">
    <property type="protein sequence ID" value="CAI6315576.1"/>
    <property type="molecule type" value="Genomic_DNA"/>
</dbReference>
<dbReference type="Pfam" id="PF03525">
    <property type="entry name" value="Meiotic_rec114"/>
    <property type="match status" value="1"/>
</dbReference>
<protein>
    <submittedName>
        <fullName evidence="2">Uncharacterized protein</fullName>
    </submittedName>
</protein>
<feature type="compositionally biased region" description="Polar residues" evidence="1">
    <location>
        <begin position="269"/>
        <end position="280"/>
    </location>
</feature>
<feature type="region of interest" description="Disordered" evidence="1">
    <location>
        <begin position="143"/>
        <end position="187"/>
    </location>
</feature>
<evidence type="ECO:0000256" key="1">
    <source>
        <dbReference type="SAM" id="MobiDB-lite"/>
    </source>
</evidence>
<feature type="compositionally biased region" description="Low complexity" evidence="1">
    <location>
        <begin position="172"/>
        <end position="187"/>
    </location>
</feature>
<gene>
    <name evidence="2" type="ORF">PDIGIT_LOCUS3390</name>
</gene>
<keyword evidence="3" id="KW-1185">Reference proteome</keyword>
<evidence type="ECO:0000313" key="2">
    <source>
        <dbReference type="EMBL" id="CAI6315576.1"/>
    </source>
</evidence>